<feature type="non-terminal residue" evidence="2">
    <location>
        <position position="1"/>
    </location>
</feature>
<protein>
    <submittedName>
        <fullName evidence="2">MLRS protein</fullName>
    </submittedName>
</protein>
<reference evidence="2 3" key="1">
    <citation type="submission" date="2019-09" db="EMBL/GenBank/DDBJ databases">
        <title>Bird 10,000 Genomes (B10K) Project - Family phase.</title>
        <authorList>
            <person name="Zhang G."/>
        </authorList>
    </citation>
    <scope>NUCLEOTIDE SEQUENCE [LARGE SCALE GENOMIC DNA]</scope>
    <source>
        <strain evidence="2">OUT-0053</strain>
        <tissue evidence="2">Muscle</tissue>
    </source>
</reference>
<sequence>GRLNVKNEELDAMIKEASGPINFTVFLTMFGEKLKGERPQNAEIPPKNSPKELLTTQCDRFTPEEIKNMWAAFPPDVAGNVDYKNICYVITHGEDKE</sequence>
<dbReference type="PANTHER" id="PTHR23049">
    <property type="entry name" value="MYOSIN REGULATORY LIGHT CHAIN 2"/>
    <property type="match status" value="1"/>
</dbReference>
<dbReference type="InterPro" id="IPR050403">
    <property type="entry name" value="Myosin_RLC"/>
</dbReference>
<keyword evidence="1" id="KW-0677">Repeat</keyword>
<organism evidence="2 3">
    <name type="scientific">Nesospiza acunhae</name>
    <dbReference type="NCBI Taxonomy" id="381881"/>
    <lineage>
        <taxon>Eukaryota</taxon>
        <taxon>Metazoa</taxon>
        <taxon>Chordata</taxon>
        <taxon>Craniata</taxon>
        <taxon>Vertebrata</taxon>
        <taxon>Euteleostomi</taxon>
        <taxon>Archelosauria</taxon>
        <taxon>Archosauria</taxon>
        <taxon>Dinosauria</taxon>
        <taxon>Saurischia</taxon>
        <taxon>Theropoda</taxon>
        <taxon>Coelurosauria</taxon>
        <taxon>Aves</taxon>
        <taxon>Neognathae</taxon>
        <taxon>Neoaves</taxon>
        <taxon>Telluraves</taxon>
        <taxon>Australaves</taxon>
        <taxon>Passeriformes</taxon>
        <taxon>Thraupidae</taxon>
        <taxon>Nesospiza</taxon>
    </lineage>
</organism>
<keyword evidence="3" id="KW-1185">Reference proteome</keyword>
<evidence type="ECO:0000313" key="3">
    <source>
        <dbReference type="Proteomes" id="UP000549091"/>
    </source>
</evidence>
<dbReference type="EMBL" id="VZSU01002364">
    <property type="protein sequence ID" value="NWZ99970.1"/>
    <property type="molecule type" value="Genomic_DNA"/>
</dbReference>
<accession>A0A7K7S927</accession>
<comment type="caution">
    <text evidence="2">The sequence shown here is derived from an EMBL/GenBank/DDBJ whole genome shotgun (WGS) entry which is preliminary data.</text>
</comment>
<proteinExistence type="predicted"/>
<dbReference type="InterPro" id="IPR011992">
    <property type="entry name" value="EF-hand-dom_pair"/>
</dbReference>
<dbReference type="Gene3D" id="1.10.238.10">
    <property type="entry name" value="EF-hand"/>
    <property type="match status" value="1"/>
</dbReference>
<evidence type="ECO:0000256" key="1">
    <source>
        <dbReference type="ARBA" id="ARBA00022737"/>
    </source>
</evidence>
<feature type="non-terminal residue" evidence="2">
    <location>
        <position position="97"/>
    </location>
</feature>
<dbReference type="AlphaFoldDB" id="A0A7K7S927"/>
<dbReference type="SUPFAM" id="SSF47473">
    <property type="entry name" value="EF-hand"/>
    <property type="match status" value="1"/>
</dbReference>
<name>A0A7K7S927_9PASS</name>
<evidence type="ECO:0000313" key="2">
    <source>
        <dbReference type="EMBL" id="NWZ99970.1"/>
    </source>
</evidence>
<gene>
    <name evidence="2" type="primary">Mylpf</name>
    <name evidence="2" type="ORF">NESACU_R04680</name>
</gene>
<dbReference type="Proteomes" id="UP000549091">
    <property type="component" value="Unassembled WGS sequence"/>
</dbReference>